<dbReference type="InterPro" id="IPR018378">
    <property type="entry name" value="C-type_lectin_CS"/>
</dbReference>
<keyword evidence="1" id="KW-1015">Disulfide bond</keyword>
<protein>
    <recommendedName>
        <fullName evidence="2">C-type lectin domain-containing protein</fullName>
    </recommendedName>
</protein>
<accession>A0A9W9YQI8</accession>
<feature type="non-terminal residue" evidence="3">
    <location>
        <position position="128"/>
    </location>
</feature>
<proteinExistence type="predicted"/>
<feature type="non-terminal residue" evidence="3">
    <location>
        <position position="1"/>
    </location>
</feature>
<evidence type="ECO:0000313" key="4">
    <source>
        <dbReference type="Proteomes" id="UP001163046"/>
    </source>
</evidence>
<dbReference type="SUPFAM" id="SSF56436">
    <property type="entry name" value="C-type lectin-like"/>
    <property type="match status" value="1"/>
</dbReference>
<feature type="domain" description="C-type lectin" evidence="2">
    <location>
        <begin position="10"/>
        <end position="125"/>
    </location>
</feature>
<dbReference type="Pfam" id="PF00059">
    <property type="entry name" value="Lectin_C"/>
    <property type="match status" value="1"/>
</dbReference>
<dbReference type="PROSITE" id="PS50041">
    <property type="entry name" value="C_TYPE_LECTIN_2"/>
    <property type="match status" value="1"/>
</dbReference>
<evidence type="ECO:0000256" key="1">
    <source>
        <dbReference type="ARBA" id="ARBA00023157"/>
    </source>
</evidence>
<dbReference type="OrthoDB" id="5954286at2759"/>
<keyword evidence="4" id="KW-1185">Reference proteome</keyword>
<organism evidence="3 4">
    <name type="scientific">Desmophyllum pertusum</name>
    <dbReference type="NCBI Taxonomy" id="174260"/>
    <lineage>
        <taxon>Eukaryota</taxon>
        <taxon>Metazoa</taxon>
        <taxon>Cnidaria</taxon>
        <taxon>Anthozoa</taxon>
        <taxon>Hexacorallia</taxon>
        <taxon>Scleractinia</taxon>
        <taxon>Caryophylliina</taxon>
        <taxon>Caryophylliidae</taxon>
        <taxon>Desmophyllum</taxon>
    </lineage>
</organism>
<dbReference type="SMART" id="SM00034">
    <property type="entry name" value="CLECT"/>
    <property type="match status" value="1"/>
</dbReference>
<dbReference type="InterPro" id="IPR016186">
    <property type="entry name" value="C-type_lectin-like/link_sf"/>
</dbReference>
<comment type="caution">
    <text evidence="3">The sequence shown here is derived from an EMBL/GenBank/DDBJ whole genome shotgun (WGS) entry which is preliminary data.</text>
</comment>
<dbReference type="PANTHER" id="PTHR22803">
    <property type="entry name" value="MANNOSE, PHOSPHOLIPASE, LECTIN RECEPTOR RELATED"/>
    <property type="match status" value="1"/>
</dbReference>
<dbReference type="InterPro" id="IPR001304">
    <property type="entry name" value="C-type_lectin-like"/>
</dbReference>
<evidence type="ECO:0000259" key="2">
    <source>
        <dbReference type="PROSITE" id="PS50041"/>
    </source>
</evidence>
<sequence>ISCPNNWVPMQSSCYKFVSNALNWNAAKSACETLGSKLVVINSLAEQQALGSNIPDAQSTWIGLYRDRNNKSRWLWVDGTRPTYTYWYTGEPNNVQEECAYMYEKVQGWKWNDGRCTGSLPYICETPI</sequence>
<gene>
    <name evidence="3" type="ORF">OS493_013284</name>
</gene>
<reference evidence="3" key="1">
    <citation type="submission" date="2023-01" db="EMBL/GenBank/DDBJ databases">
        <title>Genome assembly of the deep-sea coral Lophelia pertusa.</title>
        <authorList>
            <person name="Herrera S."/>
            <person name="Cordes E."/>
        </authorList>
    </citation>
    <scope>NUCLEOTIDE SEQUENCE</scope>
    <source>
        <strain evidence="3">USNM1676648</strain>
        <tissue evidence="3">Polyp</tissue>
    </source>
</reference>
<dbReference type="Gene3D" id="3.10.100.10">
    <property type="entry name" value="Mannose-Binding Protein A, subunit A"/>
    <property type="match status" value="1"/>
</dbReference>
<dbReference type="EMBL" id="MU827307">
    <property type="protein sequence ID" value="KAJ7362188.1"/>
    <property type="molecule type" value="Genomic_DNA"/>
</dbReference>
<dbReference type="PROSITE" id="PS00615">
    <property type="entry name" value="C_TYPE_LECTIN_1"/>
    <property type="match status" value="1"/>
</dbReference>
<dbReference type="Proteomes" id="UP001163046">
    <property type="component" value="Unassembled WGS sequence"/>
</dbReference>
<name>A0A9W9YQI8_9CNID</name>
<dbReference type="AlphaFoldDB" id="A0A9W9YQI8"/>
<evidence type="ECO:0000313" key="3">
    <source>
        <dbReference type="EMBL" id="KAJ7362188.1"/>
    </source>
</evidence>
<dbReference type="InterPro" id="IPR050111">
    <property type="entry name" value="C-type_lectin/snaclec_domain"/>
</dbReference>
<dbReference type="InterPro" id="IPR016187">
    <property type="entry name" value="CTDL_fold"/>
</dbReference>